<feature type="transmembrane region" description="Helical" evidence="5">
    <location>
        <begin position="274"/>
        <end position="291"/>
    </location>
</feature>
<keyword evidence="2 5" id="KW-0812">Transmembrane</keyword>
<feature type="transmembrane region" description="Helical" evidence="5">
    <location>
        <begin position="327"/>
        <end position="350"/>
    </location>
</feature>
<evidence type="ECO:0000259" key="6">
    <source>
        <dbReference type="PROSITE" id="PS50850"/>
    </source>
</evidence>
<dbReference type="CDD" id="cd17393">
    <property type="entry name" value="MFS_MosC_like"/>
    <property type="match status" value="1"/>
</dbReference>
<accession>A0A1R4G7M6</accession>
<keyword evidence="8" id="KW-1185">Reference proteome</keyword>
<dbReference type="InterPro" id="IPR036259">
    <property type="entry name" value="MFS_trans_sf"/>
</dbReference>
<dbReference type="Gene3D" id="1.20.1250.20">
    <property type="entry name" value="MFS general substrate transporter like domains"/>
    <property type="match status" value="2"/>
</dbReference>
<feature type="transmembrane region" description="Helical" evidence="5">
    <location>
        <begin position="47"/>
        <end position="70"/>
    </location>
</feature>
<evidence type="ECO:0000256" key="5">
    <source>
        <dbReference type="SAM" id="Phobius"/>
    </source>
</evidence>
<protein>
    <submittedName>
        <fullName evidence="7">Membrane protein mosC</fullName>
    </submittedName>
</protein>
<dbReference type="InterPro" id="IPR051788">
    <property type="entry name" value="MFS_Transporter"/>
</dbReference>
<evidence type="ECO:0000313" key="7">
    <source>
        <dbReference type="EMBL" id="SJM64075.1"/>
    </source>
</evidence>
<dbReference type="AlphaFoldDB" id="A0A1R4G7M6"/>
<dbReference type="GO" id="GO:0022857">
    <property type="term" value="F:transmembrane transporter activity"/>
    <property type="evidence" value="ECO:0007669"/>
    <property type="project" value="InterPro"/>
</dbReference>
<dbReference type="InterPro" id="IPR005829">
    <property type="entry name" value="Sugar_transporter_CS"/>
</dbReference>
<dbReference type="GO" id="GO:0005886">
    <property type="term" value="C:plasma membrane"/>
    <property type="evidence" value="ECO:0007669"/>
    <property type="project" value="UniProtKB-SubCell"/>
</dbReference>
<proteinExistence type="predicted"/>
<organism evidence="7 8">
    <name type="scientific">Arthrobacter rhombi</name>
    <dbReference type="NCBI Taxonomy" id="71253"/>
    <lineage>
        <taxon>Bacteria</taxon>
        <taxon>Bacillati</taxon>
        <taxon>Actinomycetota</taxon>
        <taxon>Actinomycetes</taxon>
        <taxon>Micrococcales</taxon>
        <taxon>Micrococcaceae</taxon>
        <taxon>Arthrobacter</taxon>
    </lineage>
</organism>
<keyword evidence="4 5" id="KW-0472">Membrane</keyword>
<dbReference type="PROSITE" id="PS50850">
    <property type="entry name" value="MFS"/>
    <property type="match status" value="1"/>
</dbReference>
<evidence type="ECO:0000256" key="1">
    <source>
        <dbReference type="ARBA" id="ARBA00004651"/>
    </source>
</evidence>
<feature type="transmembrane region" description="Helical" evidence="5">
    <location>
        <begin position="362"/>
        <end position="381"/>
    </location>
</feature>
<evidence type="ECO:0000256" key="4">
    <source>
        <dbReference type="ARBA" id="ARBA00023136"/>
    </source>
</evidence>
<feature type="transmembrane region" description="Helical" evidence="5">
    <location>
        <begin position="82"/>
        <end position="101"/>
    </location>
</feature>
<evidence type="ECO:0000256" key="3">
    <source>
        <dbReference type="ARBA" id="ARBA00022989"/>
    </source>
</evidence>
<dbReference type="RefSeq" id="WP_086998160.1">
    <property type="nucleotide sequence ID" value="NZ_FUHW01000028.1"/>
</dbReference>
<evidence type="ECO:0000256" key="2">
    <source>
        <dbReference type="ARBA" id="ARBA00022692"/>
    </source>
</evidence>
<dbReference type="PANTHER" id="PTHR23514">
    <property type="entry name" value="BYPASS OF STOP CODON PROTEIN 6"/>
    <property type="match status" value="1"/>
</dbReference>
<feature type="transmembrane region" description="Helical" evidence="5">
    <location>
        <begin position="237"/>
        <end position="254"/>
    </location>
</feature>
<feature type="transmembrane region" description="Helical" evidence="5">
    <location>
        <begin position="387"/>
        <end position="405"/>
    </location>
</feature>
<dbReference type="Pfam" id="PF07690">
    <property type="entry name" value="MFS_1"/>
    <property type="match status" value="1"/>
</dbReference>
<dbReference type="EMBL" id="FUHW01000028">
    <property type="protein sequence ID" value="SJM64075.1"/>
    <property type="molecule type" value="Genomic_DNA"/>
</dbReference>
<feature type="transmembrane region" description="Helical" evidence="5">
    <location>
        <begin position="149"/>
        <end position="167"/>
    </location>
</feature>
<dbReference type="PROSITE" id="PS00216">
    <property type="entry name" value="SUGAR_TRANSPORT_1"/>
    <property type="match status" value="1"/>
</dbReference>
<keyword evidence="3 5" id="KW-1133">Transmembrane helix</keyword>
<dbReference type="InterPro" id="IPR020846">
    <property type="entry name" value="MFS_dom"/>
</dbReference>
<evidence type="ECO:0000313" key="8">
    <source>
        <dbReference type="Proteomes" id="UP000195913"/>
    </source>
</evidence>
<dbReference type="Proteomes" id="UP000195913">
    <property type="component" value="Unassembled WGS sequence"/>
</dbReference>
<sequence length="414" mass="42729">MPTSQPIMVRGSLRAWRNAVFAVFALSGLGFASWVSRIPAVRDGMHLSTATIGLMLFGLAFGSIAGLATAPNYMARMGTRNGLRYSLLAMAGATVLLGLAAGVWGSFLASAGVLVLFGFFYSITDVVMNVEGADVEKANGRTLLPMMHAFFSLGTIIGAALGAVAAMNSLPVGIHFTVVGLAIAAAGSWSVLHIPGPGAKVSSAGPAAPAAAADFGRHPRFGARLRETLKMAAEPQLFFLGLMVIGMAFVEGSANDWLPLAAVDGHGFNNAGGALVYGTFVAAMTVGRAAGGPLIDRLGRRHTLTIMGALGFLGLLVFILTNTHWTAFGAAALWGLGGSLGFPIGVSAAADHPTHSARRVSIISIFGYMAFLVGPPVLGLLGEHFGILNALYLVALMLLLSLLVAPRAMRASAR</sequence>
<name>A0A1R4G7M6_9MICC</name>
<dbReference type="PANTHER" id="PTHR23514:SF13">
    <property type="entry name" value="INNER MEMBRANE PROTEIN YBJJ"/>
    <property type="match status" value="1"/>
</dbReference>
<feature type="transmembrane region" description="Helical" evidence="5">
    <location>
        <begin position="107"/>
        <end position="128"/>
    </location>
</feature>
<dbReference type="SUPFAM" id="SSF103473">
    <property type="entry name" value="MFS general substrate transporter"/>
    <property type="match status" value="1"/>
</dbReference>
<reference evidence="7 8" key="1">
    <citation type="submission" date="2017-02" db="EMBL/GenBank/DDBJ databases">
        <authorList>
            <person name="Peterson S.W."/>
        </authorList>
    </citation>
    <scope>NUCLEOTIDE SEQUENCE [LARGE SCALE GENOMIC DNA]</scope>
    <source>
        <strain evidence="7 8">B Ar 00.02</strain>
    </source>
</reference>
<feature type="domain" description="Major facilitator superfamily (MFS) profile" evidence="6">
    <location>
        <begin position="161"/>
        <end position="414"/>
    </location>
</feature>
<dbReference type="InterPro" id="IPR011701">
    <property type="entry name" value="MFS"/>
</dbReference>
<feature type="transmembrane region" description="Helical" evidence="5">
    <location>
        <begin position="173"/>
        <end position="192"/>
    </location>
</feature>
<gene>
    <name evidence="7" type="ORF">FM101_08330</name>
</gene>
<feature type="transmembrane region" description="Helical" evidence="5">
    <location>
        <begin position="303"/>
        <end position="321"/>
    </location>
</feature>
<comment type="subcellular location">
    <subcellularLocation>
        <location evidence="1">Cell membrane</location>
        <topology evidence="1">Multi-pass membrane protein</topology>
    </subcellularLocation>
</comment>